<dbReference type="Proteomes" id="UP001314261">
    <property type="component" value="Unassembled WGS sequence"/>
</dbReference>
<evidence type="ECO:0000313" key="2">
    <source>
        <dbReference type="EMBL" id="CAK1245061.1"/>
    </source>
</evidence>
<organism evidence="2 3">
    <name type="scientific">Fructobacillus fructosus</name>
    <dbReference type="NCBI Taxonomy" id="1631"/>
    <lineage>
        <taxon>Bacteria</taxon>
        <taxon>Bacillati</taxon>
        <taxon>Bacillota</taxon>
        <taxon>Bacilli</taxon>
        <taxon>Lactobacillales</taxon>
        <taxon>Lactobacillaceae</taxon>
        <taxon>Fructobacillus</taxon>
    </lineage>
</organism>
<keyword evidence="1" id="KW-0812">Transmembrane</keyword>
<comment type="caution">
    <text evidence="2">The sequence shown here is derived from an EMBL/GenBank/DDBJ whole genome shotgun (WGS) entry which is preliminary data.</text>
</comment>
<keyword evidence="1" id="KW-1133">Transmembrane helix</keyword>
<keyword evidence="1" id="KW-0472">Membrane</keyword>
<reference evidence="2 3" key="1">
    <citation type="submission" date="2023-10" db="EMBL/GenBank/DDBJ databases">
        <authorList>
            <person name="Botero Cardona J."/>
        </authorList>
    </citation>
    <scope>NUCLEOTIDE SEQUENCE [LARGE SCALE GENOMIC DNA]</scope>
    <source>
        <strain evidence="2 3">R-54839</strain>
    </source>
</reference>
<name>A0ABN9YTT2_9LACO</name>
<keyword evidence="3" id="KW-1185">Reference proteome</keyword>
<evidence type="ECO:0000313" key="3">
    <source>
        <dbReference type="Proteomes" id="UP001314261"/>
    </source>
</evidence>
<protein>
    <submittedName>
        <fullName evidence="2">Uncharacterized protein</fullName>
    </submittedName>
</protein>
<gene>
    <name evidence="2" type="ORF">R54839_PPFHFPJH_01077</name>
</gene>
<dbReference type="EMBL" id="CAUZLR010000006">
    <property type="protein sequence ID" value="CAK1245061.1"/>
    <property type="molecule type" value="Genomic_DNA"/>
</dbReference>
<feature type="transmembrane region" description="Helical" evidence="1">
    <location>
        <begin position="40"/>
        <end position="59"/>
    </location>
</feature>
<evidence type="ECO:0000256" key="1">
    <source>
        <dbReference type="SAM" id="Phobius"/>
    </source>
</evidence>
<sequence length="156" mass="18288">MRKIWFFWLKIRNTLTAPKDKSVLNMAQKTAHFDPNKKGLTMNIFISILLVVMAGVIFCQNWQMEKFRKGVAIYRYYAKLHENKAIHAEEAQELALDLIKELGYDVDRLSAGDRTKKPLTESEAWAIHDRMNIRQARLEVADEELKEAERIYNMSN</sequence>
<proteinExistence type="predicted"/>
<accession>A0ABN9YTT2</accession>